<evidence type="ECO:0000259" key="4">
    <source>
        <dbReference type="Pfam" id="PF03816"/>
    </source>
</evidence>
<dbReference type="Pfam" id="PF13399">
    <property type="entry name" value="LytR_C"/>
    <property type="match status" value="1"/>
</dbReference>
<reference evidence="6 7" key="1">
    <citation type="submission" date="2020-08" db="EMBL/GenBank/DDBJ databases">
        <title>Genomic Encyclopedia of Type Strains, Phase IV (KMG-IV): sequencing the most valuable type-strain genomes for metagenomic binning, comparative biology and taxonomic classification.</title>
        <authorList>
            <person name="Goeker M."/>
        </authorList>
    </citation>
    <scope>NUCLEOTIDE SEQUENCE [LARGE SCALE GENOMIC DNA]</scope>
    <source>
        <strain evidence="6 7">DSM 45615</strain>
    </source>
</reference>
<protein>
    <submittedName>
        <fullName evidence="6">LCP family protein required for cell wall assembly</fullName>
    </submittedName>
</protein>
<dbReference type="InterPro" id="IPR004474">
    <property type="entry name" value="LytR_CpsA_psr"/>
</dbReference>
<dbReference type="Proteomes" id="UP000578449">
    <property type="component" value="Unassembled WGS sequence"/>
</dbReference>
<evidence type="ECO:0000313" key="7">
    <source>
        <dbReference type="Proteomes" id="UP000578449"/>
    </source>
</evidence>
<dbReference type="EMBL" id="JACHGN010000009">
    <property type="protein sequence ID" value="MBB5134778.1"/>
    <property type="molecule type" value="Genomic_DNA"/>
</dbReference>
<dbReference type="PANTHER" id="PTHR33392:SF6">
    <property type="entry name" value="POLYISOPRENYL-TEICHOIC ACID--PEPTIDOGLYCAN TEICHOIC ACID TRANSFERASE TAGU"/>
    <property type="match status" value="1"/>
</dbReference>
<sequence length="746" mass="78429">MSERRHLGSVQEPGAYPAEPGRRAGRRRGLPPEEPPGAGYGPPPNGQNGHSAQNGHSGQNGHNGNGYAGNGYADGGHAAPAGRGRRGVRGAEPGYEDVRPHEGRGFPDNGARHEQAHYEQAHYEQARDERPRGGGRRARTAAPPATQPGGPRPGPPAGPHPGGQPGPQRGPRTGPQPAQGRTGVPTQPQGRTATPTATTGPQGRTAMPAGPRTGPQPAQRTSSPPTHPSGEPPFDEPPGRGHRRKDAQGGGGKRMKMLAWGSIVMTAVMVAATLTGYTLYRSTLSNIRTEDINAKLGKDRPVNSTGALNVLLVGSDTREGDNLKYGQKMLNAGKRTDTIILMHISPNRDNATLISFPRDSVVQIPACQAENGTQLAPRTEMINAAYNEGGIACTIKTLETLTKIRIDHFVEVDFTGFKNIVDALGGIRVCLRTAVNDKKAKLTLPAGWQVLKGEAALGYVRLRNYGDGSDIQRIKRQQVFLSQVVKKATSSDLLTNPARLLSFINAAASSVTMDSELANNTETLVQIAQSARALTASGVKFITVPWGPHPDDKNRVIWKQPDADDLFNRIRSDVEIQPTATPSPSGTTSAKPAIKPGDVRIQVLNGTSVPGRAKTVAEALVAQGFNVTHVGNAPLAGADQPQTKLLYARNAANGADYAAPVAAKLLNKVTPAAGKIKPSTVEPYVPEPADGAATPTPAASAGTAGTAQTPVIQLVIGADWEGVKAPVKIPDSLKDNVVDAKTNPCQ</sequence>
<feature type="domain" description="Cell envelope-related transcriptional attenuator" evidence="4">
    <location>
        <begin position="335"/>
        <end position="489"/>
    </location>
</feature>
<feature type="region of interest" description="Disordered" evidence="2">
    <location>
        <begin position="680"/>
        <end position="705"/>
    </location>
</feature>
<dbReference type="Gene3D" id="3.30.70.2390">
    <property type="match status" value="1"/>
</dbReference>
<keyword evidence="3" id="KW-0812">Transmembrane</keyword>
<evidence type="ECO:0000256" key="3">
    <source>
        <dbReference type="SAM" id="Phobius"/>
    </source>
</evidence>
<evidence type="ECO:0000259" key="5">
    <source>
        <dbReference type="Pfam" id="PF13399"/>
    </source>
</evidence>
<keyword evidence="7" id="KW-1185">Reference proteome</keyword>
<name>A0A840P531_9ACTN</name>
<feature type="region of interest" description="Disordered" evidence="2">
    <location>
        <begin position="1"/>
        <end position="253"/>
    </location>
</feature>
<feature type="transmembrane region" description="Helical" evidence="3">
    <location>
        <begin position="258"/>
        <end position="280"/>
    </location>
</feature>
<dbReference type="InterPro" id="IPR050922">
    <property type="entry name" value="LytR/CpsA/Psr_CW_biosynth"/>
</dbReference>
<dbReference type="RefSeq" id="WP_246518480.1">
    <property type="nucleotide sequence ID" value="NZ_BAABIX010000004.1"/>
</dbReference>
<gene>
    <name evidence="6" type="ORF">HNP84_004512</name>
</gene>
<organism evidence="6 7">
    <name type="scientific">Thermocatellispora tengchongensis</name>
    <dbReference type="NCBI Taxonomy" id="1073253"/>
    <lineage>
        <taxon>Bacteria</taxon>
        <taxon>Bacillati</taxon>
        <taxon>Actinomycetota</taxon>
        <taxon>Actinomycetes</taxon>
        <taxon>Streptosporangiales</taxon>
        <taxon>Streptosporangiaceae</taxon>
        <taxon>Thermocatellispora</taxon>
    </lineage>
</organism>
<keyword evidence="3" id="KW-1133">Transmembrane helix</keyword>
<dbReference type="Gene3D" id="3.40.630.190">
    <property type="entry name" value="LCP protein"/>
    <property type="match status" value="1"/>
</dbReference>
<feature type="compositionally biased region" description="Low complexity" evidence="2">
    <location>
        <begin position="687"/>
        <end position="705"/>
    </location>
</feature>
<evidence type="ECO:0000313" key="6">
    <source>
        <dbReference type="EMBL" id="MBB5134778.1"/>
    </source>
</evidence>
<keyword evidence="3" id="KW-0472">Membrane</keyword>
<dbReference type="AlphaFoldDB" id="A0A840P531"/>
<feature type="compositionally biased region" description="Low complexity" evidence="2">
    <location>
        <begin position="140"/>
        <end position="149"/>
    </location>
</feature>
<feature type="compositionally biased region" description="Pro residues" evidence="2">
    <location>
        <begin position="150"/>
        <end position="164"/>
    </location>
</feature>
<feature type="compositionally biased region" description="Basic and acidic residues" evidence="2">
    <location>
        <begin position="96"/>
        <end position="132"/>
    </location>
</feature>
<feature type="compositionally biased region" description="Low complexity" evidence="2">
    <location>
        <begin position="166"/>
        <end position="206"/>
    </location>
</feature>
<proteinExistence type="inferred from homology"/>
<evidence type="ECO:0000256" key="2">
    <source>
        <dbReference type="SAM" id="MobiDB-lite"/>
    </source>
</evidence>
<accession>A0A840P531</accession>
<feature type="compositionally biased region" description="Gly residues" evidence="2">
    <location>
        <begin position="61"/>
        <end position="74"/>
    </location>
</feature>
<dbReference type="NCBIfam" id="TIGR00350">
    <property type="entry name" value="lytR_cpsA_psr"/>
    <property type="match status" value="1"/>
</dbReference>
<dbReference type="Pfam" id="PF03816">
    <property type="entry name" value="LytR_cpsA_psr"/>
    <property type="match status" value="1"/>
</dbReference>
<dbReference type="InterPro" id="IPR027381">
    <property type="entry name" value="LytR/CpsA/Psr_C"/>
</dbReference>
<evidence type="ECO:0000256" key="1">
    <source>
        <dbReference type="ARBA" id="ARBA00006068"/>
    </source>
</evidence>
<dbReference type="PANTHER" id="PTHR33392">
    <property type="entry name" value="POLYISOPRENYL-TEICHOIC ACID--PEPTIDOGLYCAN TEICHOIC ACID TRANSFERASE TAGU"/>
    <property type="match status" value="1"/>
</dbReference>
<comment type="caution">
    <text evidence="6">The sequence shown here is derived from an EMBL/GenBank/DDBJ whole genome shotgun (WGS) entry which is preliminary data.</text>
</comment>
<comment type="similarity">
    <text evidence="1">Belongs to the LytR/CpsA/Psr (LCP) family.</text>
</comment>
<feature type="domain" description="LytR/CpsA/Psr regulator C-terminal" evidence="5">
    <location>
        <begin position="598"/>
        <end position="720"/>
    </location>
</feature>